<evidence type="ECO:0000313" key="2">
    <source>
        <dbReference type="Proteomes" id="UP001140091"/>
    </source>
</evidence>
<gene>
    <name evidence="1" type="ORF">H1R20_g14576</name>
</gene>
<feature type="non-terminal residue" evidence="1">
    <location>
        <position position="85"/>
    </location>
</feature>
<keyword evidence="2" id="KW-1185">Reference proteome</keyword>
<dbReference type="Proteomes" id="UP001140091">
    <property type="component" value="Unassembled WGS sequence"/>
</dbReference>
<sequence>MNKKRTPIHQQSAVLDDECNGSANAKIKENRSDIMYKSLIKMLENTKAYIQHACEKATGVANQTCTIPGSKISSEAKKDGMQPVA</sequence>
<dbReference type="AlphaFoldDB" id="A0A9W8ITC9"/>
<dbReference type="EMBL" id="JANBPK010001487">
    <property type="protein sequence ID" value="KAJ2922512.1"/>
    <property type="molecule type" value="Genomic_DNA"/>
</dbReference>
<proteinExistence type="predicted"/>
<evidence type="ECO:0000313" key="1">
    <source>
        <dbReference type="EMBL" id="KAJ2922512.1"/>
    </source>
</evidence>
<name>A0A9W8ITC9_9AGAR</name>
<accession>A0A9W8ITC9</accession>
<reference evidence="1" key="1">
    <citation type="submission" date="2022-06" db="EMBL/GenBank/DDBJ databases">
        <title>Genome Sequence of Candolleomyces eurysporus.</title>
        <authorList>
            <person name="Buettner E."/>
        </authorList>
    </citation>
    <scope>NUCLEOTIDE SEQUENCE</scope>
    <source>
        <strain evidence="1">VTCC 930004</strain>
    </source>
</reference>
<comment type="caution">
    <text evidence="1">The sequence shown here is derived from an EMBL/GenBank/DDBJ whole genome shotgun (WGS) entry which is preliminary data.</text>
</comment>
<protein>
    <submittedName>
        <fullName evidence="1">Uncharacterized protein</fullName>
    </submittedName>
</protein>
<organism evidence="1 2">
    <name type="scientific">Candolleomyces eurysporus</name>
    <dbReference type="NCBI Taxonomy" id="2828524"/>
    <lineage>
        <taxon>Eukaryota</taxon>
        <taxon>Fungi</taxon>
        <taxon>Dikarya</taxon>
        <taxon>Basidiomycota</taxon>
        <taxon>Agaricomycotina</taxon>
        <taxon>Agaricomycetes</taxon>
        <taxon>Agaricomycetidae</taxon>
        <taxon>Agaricales</taxon>
        <taxon>Agaricineae</taxon>
        <taxon>Psathyrellaceae</taxon>
        <taxon>Candolleomyces</taxon>
    </lineage>
</organism>